<organism evidence="1">
    <name type="scientific">uncultured soil bacterium</name>
    <dbReference type="NCBI Taxonomy" id="164851"/>
    <lineage>
        <taxon>Bacteria</taxon>
        <taxon>environmental samples</taxon>
    </lineage>
</organism>
<dbReference type="Pfam" id="PF07676">
    <property type="entry name" value="PD40"/>
    <property type="match status" value="1"/>
</dbReference>
<evidence type="ECO:0000313" key="1">
    <source>
        <dbReference type="EMBL" id="AAS90619.1"/>
    </source>
</evidence>
<dbReference type="EMBL" id="AY566825">
    <property type="protein sequence ID" value="AAS90619.1"/>
    <property type="molecule type" value="Genomic_DNA"/>
</dbReference>
<dbReference type="InterPro" id="IPR015943">
    <property type="entry name" value="WD40/YVTN_repeat-like_dom_sf"/>
</dbReference>
<protein>
    <submittedName>
        <fullName evidence="1">Uncharacterized protein</fullName>
    </submittedName>
</protein>
<proteinExistence type="predicted"/>
<accession>Q6Q225</accession>
<dbReference type="Gene3D" id="2.130.10.10">
    <property type="entry name" value="YVTN repeat-like/Quinoprotein amine dehydrogenase"/>
    <property type="match status" value="1"/>
</dbReference>
<name>Q6Q225_9BACT</name>
<dbReference type="InterPro" id="IPR011659">
    <property type="entry name" value="WD40"/>
</dbReference>
<dbReference type="AlphaFoldDB" id="Q6Q225"/>
<dbReference type="SUPFAM" id="SSF50969">
    <property type="entry name" value="YVTN repeat-like/Quinoprotein amine dehydrogenase"/>
    <property type="match status" value="1"/>
</dbReference>
<dbReference type="InterPro" id="IPR011044">
    <property type="entry name" value="Quino_amine_DH_bsu"/>
</dbReference>
<sequence length="121" mass="13765">MALQDQDVLYALIDVNTGQVISGGYPFWEIAWHPSGRYLAGKIPNAKHPTIQIVDSATLEVFTEFAVPPYYENENPAYQLEWSPDGKSLAFAHNSGQIYIWAFDEAKIRLQNSFPLTFQRE</sequence>
<reference evidence="1" key="1">
    <citation type="journal article" date="2004" name="Environ. Microbiol.">
        <title>Uncultured soil bacteria are a reservoir of new antibiotic resistance genes.</title>
        <authorList>
            <person name="Riesenfeld C.S."/>
            <person name="Goodman R.M."/>
            <person name="Handelsman J."/>
        </authorList>
    </citation>
    <scope>NUCLEOTIDE SEQUENCE</scope>
</reference>